<sequence>MKAISDQAGTTGGNASEHAEETRALLLDAAERLFVERGIDAVSLREIVRAAGQRNASALHYHFGSRDGVLEALIDLRMPAVNARRLALMAPVMAGRRKPAPRRLAEALILPLAEIAEPGNEHGNWVRLAAQIYANDSIGFAAIFRRKNYDEGLRQVGLALRRAHPGAPPLLLDQRNMLAVRQAVHALADWQRGVLTRQSGVAIISLPLFVANLLDVTEAMLAAKFSAEALRLAPKDDPEMP</sequence>
<dbReference type="InterPro" id="IPR050109">
    <property type="entry name" value="HTH-type_TetR-like_transc_reg"/>
</dbReference>
<feature type="domain" description="HTH tetR-type" evidence="3">
    <location>
        <begin position="20"/>
        <end position="81"/>
    </location>
</feature>
<dbReference type="RefSeq" id="WP_235702460.1">
    <property type="nucleotide sequence ID" value="NZ_JAKGBZ010000001.1"/>
</dbReference>
<organism evidence="4 5">
    <name type="scientific">Acidiphilium iwatense</name>
    <dbReference type="NCBI Taxonomy" id="768198"/>
    <lineage>
        <taxon>Bacteria</taxon>
        <taxon>Pseudomonadati</taxon>
        <taxon>Pseudomonadota</taxon>
        <taxon>Alphaproteobacteria</taxon>
        <taxon>Acetobacterales</taxon>
        <taxon>Acidocellaceae</taxon>
        <taxon>Acidiphilium</taxon>
    </lineage>
</organism>
<keyword evidence="5" id="KW-1185">Reference proteome</keyword>
<dbReference type="PANTHER" id="PTHR30055:SF235">
    <property type="entry name" value="TRANSCRIPTIONAL REGULATORY PROTEIN"/>
    <property type="match status" value="1"/>
</dbReference>
<reference evidence="4 5" key="1">
    <citation type="submission" date="2022-01" db="EMBL/GenBank/DDBJ databases">
        <authorList>
            <person name="Won M."/>
            <person name="Kim S.-J."/>
            <person name="Kwon S.-W."/>
        </authorList>
    </citation>
    <scope>NUCLEOTIDE SEQUENCE [LARGE SCALE GENOMIC DNA]</scope>
    <source>
        <strain evidence="4 5">KCTC 23505</strain>
    </source>
</reference>
<dbReference type="InterPro" id="IPR001647">
    <property type="entry name" value="HTH_TetR"/>
</dbReference>
<dbReference type="Pfam" id="PF00440">
    <property type="entry name" value="TetR_N"/>
    <property type="match status" value="1"/>
</dbReference>
<dbReference type="Proteomes" id="UP001521209">
    <property type="component" value="Unassembled WGS sequence"/>
</dbReference>
<proteinExistence type="predicted"/>
<evidence type="ECO:0000313" key="4">
    <source>
        <dbReference type="EMBL" id="MCF3945223.1"/>
    </source>
</evidence>
<keyword evidence="1 2" id="KW-0238">DNA-binding</keyword>
<evidence type="ECO:0000313" key="5">
    <source>
        <dbReference type="Proteomes" id="UP001521209"/>
    </source>
</evidence>
<comment type="caution">
    <text evidence="4">The sequence shown here is derived from an EMBL/GenBank/DDBJ whole genome shotgun (WGS) entry which is preliminary data.</text>
</comment>
<accession>A0ABS9DR53</accession>
<dbReference type="EMBL" id="JAKGBZ010000001">
    <property type="protein sequence ID" value="MCF3945223.1"/>
    <property type="molecule type" value="Genomic_DNA"/>
</dbReference>
<protein>
    <submittedName>
        <fullName evidence="4">TetR/AcrR family transcriptional regulator</fullName>
    </submittedName>
</protein>
<name>A0ABS9DR53_9PROT</name>
<evidence type="ECO:0000256" key="1">
    <source>
        <dbReference type="ARBA" id="ARBA00023125"/>
    </source>
</evidence>
<dbReference type="PROSITE" id="PS50977">
    <property type="entry name" value="HTH_TETR_2"/>
    <property type="match status" value="1"/>
</dbReference>
<evidence type="ECO:0000256" key="2">
    <source>
        <dbReference type="PROSITE-ProRule" id="PRU00335"/>
    </source>
</evidence>
<dbReference type="SUPFAM" id="SSF46689">
    <property type="entry name" value="Homeodomain-like"/>
    <property type="match status" value="1"/>
</dbReference>
<evidence type="ECO:0000259" key="3">
    <source>
        <dbReference type="PROSITE" id="PS50977"/>
    </source>
</evidence>
<dbReference type="InterPro" id="IPR041586">
    <property type="entry name" value="PsrA_TetR_C"/>
</dbReference>
<comment type="caution">
    <text evidence="2">Lacks conserved residue(s) required for the propagation of feature annotation.</text>
</comment>
<dbReference type="InterPro" id="IPR009057">
    <property type="entry name" value="Homeodomain-like_sf"/>
</dbReference>
<dbReference type="Pfam" id="PF17939">
    <property type="entry name" value="TetR_C_30"/>
    <property type="match status" value="1"/>
</dbReference>
<gene>
    <name evidence="4" type="ORF">L2A60_00805</name>
</gene>
<dbReference type="Gene3D" id="1.10.357.10">
    <property type="entry name" value="Tetracycline Repressor, domain 2"/>
    <property type="match status" value="1"/>
</dbReference>
<dbReference type="PANTHER" id="PTHR30055">
    <property type="entry name" value="HTH-TYPE TRANSCRIPTIONAL REGULATOR RUTR"/>
    <property type="match status" value="1"/>
</dbReference>